<protein>
    <recommendedName>
        <fullName evidence="1">Neprosin PEP catalytic domain-containing protein</fullName>
    </recommendedName>
</protein>
<keyword evidence="3" id="KW-1185">Reference proteome</keyword>
<evidence type="ECO:0000313" key="2">
    <source>
        <dbReference type="EMBL" id="KAK4253611.1"/>
    </source>
</evidence>
<sequence length="414" mass="46658">MADKLIRNAKTWMVSVVFFFFLCFGHITMAGQDTLSSNGKLAKELEVEKLLKTLNKPAVKSIKSPDGDIFDCVHILNQPAFDDPKLKKHKIQMRPTFYPKGSNFSKSNPIAQLWHQSGNCPKGTIPIRRTTKDDILRADSIQQFVKKINQTIPDLSGSLYSTNGHEYAISDLRGDRYYGAQASINIWKPHVQQSNEFSLSQIWIVNRDDSNNVETIEAGWQIFPELYGDDNPRLFVYWTNDSYNRTGCYNLRCSGFVQVDNSIAVGASLQPFSVYGASQYVLSILIRKDPGSGNWWMLLGNSTFVGYWPASLFDRMSEGASNVQWGGEIINNRDHGQHTTTGMGSGNFPQEGFGKASFYRDISTVDRNNYLVSPNYLSTFATNSKCYDISPYAKSNDWGVYFFYGGPGRNQNCP</sequence>
<organism evidence="2 3">
    <name type="scientific">Acacia crassicarpa</name>
    <name type="common">northern wattle</name>
    <dbReference type="NCBI Taxonomy" id="499986"/>
    <lineage>
        <taxon>Eukaryota</taxon>
        <taxon>Viridiplantae</taxon>
        <taxon>Streptophyta</taxon>
        <taxon>Embryophyta</taxon>
        <taxon>Tracheophyta</taxon>
        <taxon>Spermatophyta</taxon>
        <taxon>Magnoliopsida</taxon>
        <taxon>eudicotyledons</taxon>
        <taxon>Gunneridae</taxon>
        <taxon>Pentapetalae</taxon>
        <taxon>rosids</taxon>
        <taxon>fabids</taxon>
        <taxon>Fabales</taxon>
        <taxon>Fabaceae</taxon>
        <taxon>Caesalpinioideae</taxon>
        <taxon>mimosoid clade</taxon>
        <taxon>Acacieae</taxon>
        <taxon>Acacia</taxon>
    </lineage>
</organism>
<reference evidence="2" key="1">
    <citation type="submission" date="2023-10" db="EMBL/GenBank/DDBJ databases">
        <title>Chromosome-level genome of the transformable northern wattle, Acacia crassicarpa.</title>
        <authorList>
            <person name="Massaro I."/>
            <person name="Sinha N.R."/>
            <person name="Poethig S."/>
            <person name="Leichty A.R."/>
        </authorList>
    </citation>
    <scope>NUCLEOTIDE SEQUENCE</scope>
    <source>
        <strain evidence="2">Acra3RX</strain>
        <tissue evidence="2">Leaf</tissue>
    </source>
</reference>
<dbReference type="PANTHER" id="PTHR31589">
    <property type="entry name" value="PROTEIN, PUTATIVE (DUF239)-RELATED-RELATED"/>
    <property type="match status" value="1"/>
</dbReference>
<dbReference type="Pfam" id="PF14365">
    <property type="entry name" value="Neprosin_AP"/>
    <property type="match status" value="1"/>
</dbReference>
<dbReference type="InterPro" id="IPR004314">
    <property type="entry name" value="Neprosin"/>
</dbReference>
<gene>
    <name evidence="2" type="ORF">QN277_010262</name>
</gene>
<comment type="caution">
    <text evidence="2">The sequence shown here is derived from an EMBL/GenBank/DDBJ whole genome shotgun (WGS) entry which is preliminary data.</text>
</comment>
<dbReference type="EMBL" id="JAWXYG010000015">
    <property type="protein sequence ID" value="KAK4253611.1"/>
    <property type="molecule type" value="Genomic_DNA"/>
</dbReference>
<dbReference type="PROSITE" id="PS52045">
    <property type="entry name" value="NEPROSIN_PEP_CD"/>
    <property type="match status" value="1"/>
</dbReference>
<dbReference type="PANTHER" id="PTHR31589:SF110">
    <property type="entry name" value="PROTEIN, PUTATIVE (DUF239)-RELATED"/>
    <property type="match status" value="1"/>
</dbReference>
<evidence type="ECO:0000313" key="3">
    <source>
        <dbReference type="Proteomes" id="UP001293593"/>
    </source>
</evidence>
<name>A0AAE1IMJ7_9FABA</name>
<dbReference type="InterPro" id="IPR053168">
    <property type="entry name" value="Glutamic_endopeptidase"/>
</dbReference>
<dbReference type="Pfam" id="PF03080">
    <property type="entry name" value="Neprosin"/>
    <property type="match status" value="1"/>
</dbReference>
<dbReference type="Proteomes" id="UP001293593">
    <property type="component" value="Unassembled WGS sequence"/>
</dbReference>
<evidence type="ECO:0000259" key="1">
    <source>
        <dbReference type="PROSITE" id="PS52045"/>
    </source>
</evidence>
<dbReference type="InterPro" id="IPR025521">
    <property type="entry name" value="Neprosin_propep"/>
</dbReference>
<proteinExistence type="predicted"/>
<feature type="domain" description="Neprosin PEP catalytic" evidence="1">
    <location>
        <begin position="159"/>
        <end position="414"/>
    </location>
</feature>
<accession>A0AAE1IMJ7</accession>
<dbReference type="AlphaFoldDB" id="A0AAE1IMJ7"/>
<dbReference type="Gene3D" id="3.90.1320.10">
    <property type="entry name" value="Outer-capsid protein sigma 3, large lobe"/>
    <property type="match status" value="1"/>
</dbReference>